<dbReference type="NCBIfam" id="TIGR01589">
    <property type="entry name" value="A_thal_3526"/>
    <property type="match status" value="1"/>
</dbReference>
<dbReference type="SUPFAM" id="SSF81301">
    <property type="entry name" value="Nucleotidyltransferase"/>
    <property type="match status" value="1"/>
</dbReference>
<feature type="region of interest" description="Disordered" evidence="1">
    <location>
        <begin position="1237"/>
        <end position="1278"/>
    </location>
</feature>
<feature type="compositionally biased region" description="Basic and acidic residues" evidence="1">
    <location>
        <begin position="1150"/>
        <end position="1171"/>
    </location>
</feature>
<organism evidence="4 5">
    <name type="scientific">Brassica napus</name>
    <name type="common">Rape</name>
    <dbReference type="NCBI Taxonomy" id="3708"/>
    <lineage>
        <taxon>Eukaryota</taxon>
        <taxon>Viridiplantae</taxon>
        <taxon>Streptophyta</taxon>
        <taxon>Embryophyta</taxon>
        <taxon>Tracheophyta</taxon>
        <taxon>Spermatophyta</taxon>
        <taxon>Magnoliopsida</taxon>
        <taxon>eudicotyledons</taxon>
        <taxon>Gunneridae</taxon>
        <taxon>Pentapetalae</taxon>
        <taxon>rosids</taxon>
        <taxon>malvids</taxon>
        <taxon>Brassicales</taxon>
        <taxon>Brassicaceae</taxon>
        <taxon>Brassiceae</taxon>
        <taxon>Brassica</taxon>
    </lineage>
</organism>
<dbReference type="InterPro" id="IPR054708">
    <property type="entry name" value="MTPAP-like_central"/>
</dbReference>
<feature type="region of interest" description="Disordered" evidence="1">
    <location>
        <begin position="682"/>
        <end position="708"/>
    </location>
</feature>
<feature type="region of interest" description="Disordered" evidence="1">
    <location>
        <begin position="396"/>
        <end position="427"/>
    </location>
</feature>
<comment type="caution">
    <text evidence="4">The sequence shown here is derived from an EMBL/GenBank/DDBJ whole genome shotgun (WGS) entry which is preliminary data.</text>
</comment>
<feature type="compositionally biased region" description="Low complexity" evidence="1">
    <location>
        <begin position="401"/>
        <end position="414"/>
    </location>
</feature>
<feature type="domain" description="PAP/OAS1 substrate-binding-related" evidence="3">
    <location>
        <begin position="177"/>
        <end position="369"/>
    </location>
</feature>
<keyword evidence="5" id="KW-1185">Reference proteome</keyword>
<dbReference type="Pfam" id="PF26180">
    <property type="entry name" value="PAP-OAS1"/>
    <property type="match status" value="1"/>
</dbReference>
<gene>
    <name evidence="4" type="ORF">HID58_035868</name>
</gene>
<dbReference type="InterPro" id="IPR058920">
    <property type="entry name" value="PAP-OAS1-bd-rel"/>
</dbReference>
<name>A0ABQ8C709_BRANA</name>
<protein>
    <recommendedName>
        <fullName evidence="6">Polymerase nucleotidyl transferase domain-containing protein</fullName>
    </recommendedName>
</protein>
<feature type="compositionally biased region" description="Polar residues" evidence="1">
    <location>
        <begin position="440"/>
        <end position="467"/>
    </location>
</feature>
<feature type="compositionally biased region" description="Polar residues" evidence="1">
    <location>
        <begin position="1140"/>
        <end position="1149"/>
    </location>
</feature>
<sequence length="1646" mass="182598">MGENGSSAPNGLFPNGLLPGKAASVTRPLDAERWAKAEDRTAKLIACIQPNPPSEDRRNAVARYVRRLIMECFPLQVEIFTFGSVPLKTYLPDGDIDLTAFSTNQSLKDSWANLVRDMLEKEERNENAEFRVKEVQYIQAEVKLIKCLVENIVVDISFNQIGGLCTLCFLEEADLFINQNHLFKRSIILIKAWCYYESRILGAHHGLISTYALETLVLYIFHVFDNSFSGPLEVLYRFLEFFSKFDWQNFCISLWGPVPVSSLPDVTAEPPRKDVGELRKSEAFLKEFSRAYAVNPVAQETQGHPFVAKHFNVIDPLRENNNLGRSVSKGNFFRIRSAFTLGAKKLARLLECPKENLIHEVNQFFMNTWERHGSGRRPDAPGNDLWLSRLGDPEPCLQADNVSNSSSSNRNQNSAPRSVPSRQNNGGTEVISKATYHAQKNSGNSYQLAQEGRSNQNASNGKLQQTVKPEIMVNNFHGRHLFARTRSSPELTETYGEALLPSRRSRAPEAGKRQTNSTRVDSIREKGLESESLSSSIRNEADSSSVRHTPSPRSPDSTVDMSSAVNSYCDDLGSVSVNEGLSAAGEYGMQQEEQDLVNSMAYVAGQGFNGHFPFPFNFSTGPHLPFPVTPAILASMGYGQRNVPGIIPSNLPFMETPWSANMQFPQNFVSPPFTHYFPSGSHPMSEKLSKAGNEEMGSPEVNVEESDHDHWYEQERGTPSFRLENGMHQANDKHHSSSAEHSFVPSSRKIRSTRGDDLENSHSPVRGSQIQSEERNPGSRSVSCASSVRSRTSSESSWDGSTTKSSKPARDKRNRKAVSGAASALYGKGKSVPGHSVQVEGDNREWIPVSSKEITERDLGPCPTVASFQLQRNHVHGHELAKTSGSESTVSLAPFILGHGMQRKEADGSGYTFVPTGPPVPFFAMLPMHNYQAGGNATSDTLASHLSVDEVVENHDPCKSFDSFRGLDLSEINVSSHSTGVGSYVEPREHKNDILNGDIMSHWQNLQYGRSCQSFQHPPVLYPPSVLVPPAYLQGRLPWDGPGRSLAYTNAVNQLMMTYGPRLVPVAPVSTRPPNIYPRYANETPRYRSGTGTYFPNPISPREQRPASGMRRGNYGHDRNDHHSDREGNWNAGTKARGSGRSSHNNRNQVDNKPRQDRSDRQWGSSYRHESSSYSSHHSQNGSIRSNNSQDAPGNVVYSVYRLPPGMTQNSVTSPEGQHNPPSAMMFYPYDHNSVDEAPYLNDGNHSAGGGGGFEDQPRYRGSHMSSPDDPSSPRFPRQEFWLNDACTLYSPVMKNGQCAQELVQSSTQASHEYQDEHKINQSVDAPPIQDAVSVSASCNDSRKVSRQDIELVQNLIERCLQLYMNRDEVMKILLDRARIEPGFTSLVWQKLEEENADFFRAYYIRLKLKKQIILFNHLLEHQYHLMKYPLPQKFPLAPMPNGMHHMAPVVTMPMGYPVLQHPQMHVPGHPHIDAMGVSSYHVVNGVPANFQPRKMNSTNDMVIDTTLDDATPQVIPPNSGGMSVSPASVASSGHFPFDASDMVMDASVLDSAFTSEVGVGEGGAGNARDSLRSFDQIPWNFSLSDLTADLSNLGELGGLGNYPGSPFLPSDSEILLDSPDREDIEEFFVDSVPGPPCSNSDEEKL</sequence>
<dbReference type="SUPFAM" id="SSF81631">
    <property type="entry name" value="PAP/OAS1 substrate-binding domain"/>
    <property type="match status" value="1"/>
</dbReference>
<dbReference type="InterPro" id="IPR058921">
    <property type="entry name" value="PAP/OAS1-rel"/>
</dbReference>
<feature type="compositionally biased region" description="Polar residues" evidence="1">
    <location>
        <begin position="554"/>
        <end position="563"/>
    </location>
</feature>
<feature type="compositionally biased region" description="Basic and acidic residues" evidence="1">
    <location>
        <begin position="684"/>
        <end position="693"/>
    </location>
</feature>
<dbReference type="PANTHER" id="PTHR45979:SF30">
    <property type="entry name" value="NUCLEOTIDYLTRANSFERASE"/>
    <property type="match status" value="1"/>
</dbReference>
<feature type="compositionally biased region" description="Basic and acidic residues" evidence="1">
    <location>
        <begin position="1115"/>
        <end position="1128"/>
    </location>
</feature>
<feature type="region of interest" description="Disordered" evidence="1">
    <location>
        <begin position="496"/>
        <end position="563"/>
    </location>
</feature>
<dbReference type="PANTHER" id="PTHR45979">
    <property type="entry name" value="PAP/OAS1 SUBSTRATE-BINDING DOMAIN SUPERFAMILY"/>
    <property type="match status" value="1"/>
</dbReference>
<proteinExistence type="predicted"/>
<evidence type="ECO:0008006" key="6">
    <source>
        <dbReference type="Google" id="ProtNLM"/>
    </source>
</evidence>
<reference evidence="4 5" key="1">
    <citation type="submission" date="2021-05" db="EMBL/GenBank/DDBJ databases">
        <title>Genome Assembly of Synthetic Allotetraploid Brassica napus Reveals Homoeologous Exchanges between Subgenomes.</title>
        <authorList>
            <person name="Davis J.T."/>
        </authorList>
    </citation>
    <scope>NUCLEOTIDE SEQUENCE [LARGE SCALE GENOMIC DNA]</scope>
    <source>
        <strain evidence="5">cv. Da-Ae</strain>
        <tissue evidence="4">Seedling</tissue>
    </source>
</reference>
<feature type="compositionally biased region" description="Polar residues" evidence="1">
    <location>
        <begin position="761"/>
        <end position="771"/>
    </location>
</feature>
<dbReference type="Pfam" id="PF22600">
    <property type="entry name" value="MTPAP-like_central"/>
    <property type="match status" value="1"/>
</dbReference>
<dbReference type="InterPro" id="IPR043519">
    <property type="entry name" value="NT_sf"/>
</dbReference>
<feature type="compositionally biased region" description="Low complexity" evidence="1">
    <location>
        <begin position="779"/>
        <end position="806"/>
    </location>
</feature>
<dbReference type="Gene3D" id="1.10.1410.10">
    <property type="match status" value="1"/>
</dbReference>
<feature type="compositionally biased region" description="Low complexity" evidence="1">
    <location>
        <begin position="1266"/>
        <end position="1276"/>
    </location>
</feature>
<dbReference type="InterPro" id="IPR006476">
    <property type="entry name" value="CHP01589_pln"/>
</dbReference>
<accession>A0ABQ8C709</accession>
<evidence type="ECO:0000313" key="5">
    <source>
        <dbReference type="Proteomes" id="UP000824890"/>
    </source>
</evidence>
<dbReference type="Pfam" id="PF09713">
    <property type="entry name" value="A_thal_3526"/>
    <property type="match status" value="1"/>
</dbReference>
<dbReference type="Proteomes" id="UP000824890">
    <property type="component" value="Unassembled WGS sequence"/>
</dbReference>
<evidence type="ECO:0000313" key="4">
    <source>
        <dbReference type="EMBL" id="KAH0912547.1"/>
    </source>
</evidence>
<feature type="region of interest" description="Disordered" evidence="1">
    <location>
        <begin position="440"/>
        <end position="471"/>
    </location>
</feature>
<feature type="region of interest" description="Disordered" evidence="1">
    <location>
        <begin position="723"/>
        <end position="839"/>
    </location>
</feature>
<dbReference type="EMBL" id="JAGKQM010000009">
    <property type="protein sequence ID" value="KAH0912547.1"/>
    <property type="molecule type" value="Genomic_DNA"/>
</dbReference>
<dbReference type="Gene3D" id="3.30.460.10">
    <property type="entry name" value="Beta Polymerase, domain 2"/>
    <property type="match status" value="1"/>
</dbReference>
<feature type="region of interest" description="Disordered" evidence="1">
    <location>
        <begin position="1077"/>
        <end position="1196"/>
    </location>
</feature>
<feature type="compositionally biased region" description="Polar residues" evidence="1">
    <location>
        <begin position="1180"/>
        <end position="1192"/>
    </location>
</feature>
<evidence type="ECO:0000256" key="1">
    <source>
        <dbReference type="SAM" id="MobiDB-lite"/>
    </source>
</evidence>
<dbReference type="CDD" id="cd05402">
    <property type="entry name" value="NT_PAP_TUTase"/>
    <property type="match status" value="1"/>
</dbReference>
<evidence type="ECO:0000259" key="3">
    <source>
        <dbReference type="Pfam" id="PF26180"/>
    </source>
</evidence>
<feature type="domain" description="Poly(A) RNA polymerase mitochondrial-like central palm" evidence="2">
    <location>
        <begin position="43"/>
        <end position="164"/>
    </location>
</feature>
<evidence type="ECO:0000259" key="2">
    <source>
        <dbReference type="Pfam" id="PF22600"/>
    </source>
</evidence>